<feature type="region of interest" description="Disordered" evidence="1">
    <location>
        <begin position="485"/>
        <end position="535"/>
    </location>
</feature>
<evidence type="ECO:0000259" key="3">
    <source>
        <dbReference type="Pfam" id="PF20442"/>
    </source>
</evidence>
<sequence length="708" mass="80393">MSEHDQLDTKLLAAFDGKVVRKDLLHRIKKGTNVPTFVLEFLLARFCASDSQAEIDAGMEAVLATLQDNYVRPDEANAAQSKVATKGSHRFIDKVHVRYVEKEKRHWASLENFNSQRIAIGEKFYRDNDRLLEGGIWAEVTLTHNDIEEDNYAFYIEDLRPIQLSRFDFARYAEGRNGFTRDEWIDAIMRSVGLEPSKLDHRVKMHFIARLAALVEPNYNYIELGPRGTGKSYFFSEFSPYATLISGGQATKATLFYNNARRKVGLVGYWDTVAFDEVGGIKVRDPDTIQIMKDFMANGRFSRGAEVIADASLSFVGNIDLSVQQVVNSTEYDLFQPLPPELDLAVMDRFAAYIPGWEMPKNSSSFLTSRYGFITDYLAEAFHYQFKHTNRYEEVSRRVRLGKAVEGRDEKGIKKTICAFLKILHPNGPPTDKEFDEYVSYAVECRRRVKEQMNKRKPDDEFAKIGLSYFDAAGNEVVVYCPESKNAEATQQPARRRLRQNGEDAGAESQVPSTPAASESPPPSIDLTNVPSPAPDIAASELREQHFTILYGDTGHSYESILGPYLRGAKAVVIEDPYIRMPHQIQNFVRFCETVLRHSVAKKITLITGYDDKTQFADISEKLEELKQSLLELDVVLEINLNANLHDREIRIDNGWVVKIGRGLDFHQKPGGWFEVGSHDLTLRKCLETKVDIFRTAGARRYEAGARE</sequence>
<feature type="domain" description="BREX system Lon protease-like BrxL N-terminal" evidence="3">
    <location>
        <begin position="14"/>
        <end position="143"/>
    </location>
</feature>
<proteinExistence type="predicted"/>
<name>A0A7W6D9R5_9HYPH</name>
<gene>
    <name evidence="4" type="ORF">GGQ64_004568</name>
</gene>
<dbReference type="InterPro" id="IPR032341">
    <property type="entry name" value="MITD1_C"/>
</dbReference>
<keyword evidence="5" id="KW-1185">Reference proteome</keyword>
<evidence type="ECO:0000259" key="2">
    <source>
        <dbReference type="Pfam" id="PF16565"/>
    </source>
</evidence>
<dbReference type="Gene3D" id="3.30.870.30">
    <property type="entry name" value="MITD, C-terminal phospholipase D-like domain"/>
    <property type="match status" value="1"/>
</dbReference>
<dbReference type="RefSeq" id="WP_183807569.1">
    <property type="nucleotide sequence ID" value="NZ_JACIEE010000010.1"/>
</dbReference>
<dbReference type="AlphaFoldDB" id="A0A7W6D9R5"/>
<dbReference type="PANTHER" id="PTHR21222">
    <property type="entry name" value="MIT DOMAIN-CONTAINING PROTEIN 1"/>
    <property type="match status" value="1"/>
</dbReference>
<keyword evidence="4" id="KW-0378">Hydrolase</keyword>
<accession>A0A7W6D9R5</accession>
<keyword evidence="4" id="KW-0645">Protease</keyword>
<dbReference type="GO" id="GO:0004252">
    <property type="term" value="F:serine-type endopeptidase activity"/>
    <property type="evidence" value="ECO:0007669"/>
    <property type="project" value="UniProtKB-EC"/>
</dbReference>
<dbReference type="Proteomes" id="UP000574761">
    <property type="component" value="Unassembled WGS sequence"/>
</dbReference>
<dbReference type="EC" id="3.4.21.53" evidence="4"/>
<organism evidence="4 5">
    <name type="scientific">Mycoplana azooxidifex</name>
    <dbReference type="NCBI Taxonomy" id="1636188"/>
    <lineage>
        <taxon>Bacteria</taxon>
        <taxon>Pseudomonadati</taxon>
        <taxon>Pseudomonadota</taxon>
        <taxon>Alphaproteobacteria</taxon>
        <taxon>Hyphomicrobiales</taxon>
        <taxon>Rhizobiaceae</taxon>
        <taxon>Mycoplana</taxon>
    </lineage>
</organism>
<reference evidence="4 5" key="1">
    <citation type="submission" date="2020-08" db="EMBL/GenBank/DDBJ databases">
        <title>Genomic Encyclopedia of Type Strains, Phase IV (KMG-IV): sequencing the most valuable type-strain genomes for metagenomic binning, comparative biology and taxonomic classification.</title>
        <authorList>
            <person name="Goeker M."/>
        </authorList>
    </citation>
    <scope>NUCLEOTIDE SEQUENCE [LARGE SCALE GENOMIC DNA]</scope>
    <source>
        <strain evidence="4 5">DSM 100211</strain>
    </source>
</reference>
<protein>
    <submittedName>
        <fullName evidence="4">ATP-dependent Lon protease</fullName>
        <ecNumber evidence="4">3.4.21.53</ecNumber>
    </submittedName>
</protein>
<dbReference type="EMBL" id="JACIEE010000010">
    <property type="protein sequence ID" value="MBB3979328.1"/>
    <property type="molecule type" value="Genomic_DNA"/>
</dbReference>
<evidence type="ECO:0000313" key="5">
    <source>
        <dbReference type="Proteomes" id="UP000574761"/>
    </source>
</evidence>
<dbReference type="NCBIfam" id="TIGR02688">
    <property type="entry name" value="BREX system Lon protease-like protein BrxL"/>
    <property type="match status" value="1"/>
</dbReference>
<dbReference type="InterPro" id="IPR052817">
    <property type="entry name" value="MIT_domain_contain_protein1"/>
</dbReference>
<evidence type="ECO:0000313" key="4">
    <source>
        <dbReference type="EMBL" id="MBB3979328.1"/>
    </source>
</evidence>
<dbReference type="PANTHER" id="PTHR21222:SF1">
    <property type="entry name" value="MIT DOMAIN-CONTAINING PROTEIN 1"/>
    <property type="match status" value="1"/>
</dbReference>
<dbReference type="GO" id="GO:0006508">
    <property type="term" value="P:proteolysis"/>
    <property type="evidence" value="ECO:0007669"/>
    <property type="project" value="UniProtKB-KW"/>
</dbReference>
<dbReference type="InterPro" id="IPR046838">
    <property type="entry name" value="BrxL_N"/>
</dbReference>
<feature type="domain" description="MITD1 C-terminal phospholipase D-like" evidence="2">
    <location>
        <begin position="555"/>
        <end position="695"/>
    </location>
</feature>
<dbReference type="InterPro" id="IPR014061">
    <property type="entry name" value="BrxL-like"/>
</dbReference>
<dbReference type="Pfam" id="PF16565">
    <property type="entry name" value="MIT_C"/>
    <property type="match status" value="1"/>
</dbReference>
<evidence type="ECO:0000256" key="1">
    <source>
        <dbReference type="SAM" id="MobiDB-lite"/>
    </source>
</evidence>
<dbReference type="InterPro" id="IPR038113">
    <property type="entry name" value="MITD1_C_sf"/>
</dbReference>
<dbReference type="Pfam" id="PF20442">
    <property type="entry name" value="BrxL_N"/>
    <property type="match status" value="1"/>
</dbReference>
<comment type="caution">
    <text evidence="4">The sequence shown here is derived from an EMBL/GenBank/DDBJ whole genome shotgun (WGS) entry which is preliminary data.</text>
</comment>
<dbReference type="Pfam" id="PF13337">
    <property type="entry name" value="BrxL_ATPase"/>
    <property type="match status" value="1"/>
</dbReference>